<dbReference type="GO" id="GO:0006508">
    <property type="term" value="P:proteolysis"/>
    <property type="evidence" value="ECO:0007669"/>
    <property type="project" value="UniProtKB-KW"/>
</dbReference>
<keyword evidence="2" id="KW-0645">Protease</keyword>
<comment type="similarity">
    <text evidence="1">Belongs to the peptidase C40 family.</text>
</comment>
<keyword evidence="5" id="KW-0788">Thiol protease</keyword>
<keyword evidence="10" id="KW-1185">Reference proteome</keyword>
<dbReference type="PROSITE" id="PS51935">
    <property type="entry name" value="NLPC_P60"/>
    <property type="match status" value="1"/>
</dbReference>
<dbReference type="SUPFAM" id="SSF54001">
    <property type="entry name" value="Cysteine proteinases"/>
    <property type="match status" value="1"/>
</dbReference>
<accession>A0A7T3NA26</accession>
<evidence type="ECO:0000256" key="7">
    <source>
        <dbReference type="ARBA" id="ARBA00023049"/>
    </source>
</evidence>
<keyword evidence="3" id="KW-0479">Metal-binding</keyword>
<keyword evidence="7" id="KW-0482">Metalloprotease</keyword>
<gene>
    <name evidence="9" type="ORF">BIGDOG_32</name>
</gene>
<dbReference type="GO" id="GO:0008270">
    <property type="term" value="F:zinc ion binding"/>
    <property type="evidence" value="ECO:0007669"/>
    <property type="project" value="TreeGrafter"/>
</dbReference>
<protein>
    <submittedName>
        <fullName evidence="9">Putative minor tail protein</fullName>
    </submittedName>
</protein>
<dbReference type="Gene3D" id="3.40.140.10">
    <property type="entry name" value="Cytidine Deaminase, domain 2"/>
    <property type="match status" value="1"/>
</dbReference>
<organism evidence="9 10">
    <name type="scientific">Serratia phage vB_SmaS_Bigdog</name>
    <dbReference type="NCBI Taxonomy" id="2777364"/>
    <lineage>
        <taxon>Viruses</taxon>
        <taxon>Duplodnaviria</taxon>
        <taxon>Heunggongvirae</taxon>
        <taxon>Uroviricota</taxon>
        <taxon>Caudoviricetes</taxon>
        <taxon>Bonzeevirus</taxon>
        <taxon>Bonzeevirus bigdog</taxon>
    </lineage>
</organism>
<dbReference type="GO" id="GO:0008235">
    <property type="term" value="F:metalloexopeptidase activity"/>
    <property type="evidence" value="ECO:0007669"/>
    <property type="project" value="TreeGrafter"/>
</dbReference>
<dbReference type="Pfam" id="PF14464">
    <property type="entry name" value="Prok-JAB"/>
    <property type="match status" value="1"/>
</dbReference>
<dbReference type="InterPro" id="IPR000064">
    <property type="entry name" value="NLP_P60_dom"/>
</dbReference>
<proteinExistence type="inferred from homology"/>
<sequence>MRKTRIIMQCQVWGRCFNSYSFIPFLRQGWKMISAHIEREIKKHAKRVEPEECCGVIINRMGHYAYVECKNVAEDPKMNFKISSNELILCESKGEISAIVHSHCGSKSLNHLSSNDRISQYHNPVPWVLLSRGELKIYEPIRKLKGREFVEGYCDCYDSFRDLYAIAGKEMKPYTPNEGYRIPDWHKEPGAKSPFLEFMGEEGFHEIERMEDIEPGDIILSLLGANIPNHASVYIGENEIFHHLPGRASGIETLRRYFIDFKHSIWRASDRENLNIEAAINLLRKEVSVNG</sequence>
<evidence type="ECO:0000256" key="5">
    <source>
        <dbReference type="ARBA" id="ARBA00022807"/>
    </source>
</evidence>
<dbReference type="InterPro" id="IPR051929">
    <property type="entry name" value="VirAsm_ModProt"/>
</dbReference>
<evidence type="ECO:0000313" key="10">
    <source>
        <dbReference type="Proteomes" id="UP000595656"/>
    </source>
</evidence>
<dbReference type="GO" id="GO:0001897">
    <property type="term" value="P:symbiont-mediated cytolysis of host cell"/>
    <property type="evidence" value="ECO:0007669"/>
    <property type="project" value="UniProtKB-ARBA"/>
</dbReference>
<evidence type="ECO:0000313" key="9">
    <source>
        <dbReference type="EMBL" id="QPX75136.1"/>
    </source>
</evidence>
<dbReference type="PANTHER" id="PTHR34858:SF1">
    <property type="entry name" value="CYSO-CYSTEINE PEPTIDASE"/>
    <property type="match status" value="1"/>
</dbReference>
<feature type="domain" description="NlpC/P60" evidence="8">
    <location>
        <begin position="123"/>
        <end position="269"/>
    </location>
</feature>
<dbReference type="InterPro" id="IPR028090">
    <property type="entry name" value="JAB_dom_prok"/>
</dbReference>
<dbReference type="Proteomes" id="UP000595656">
    <property type="component" value="Segment"/>
</dbReference>
<dbReference type="GO" id="GO:0008234">
    <property type="term" value="F:cysteine-type peptidase activity"/>
    <property type="evidence" value="ECO:0007669"/>
    <property type="project" value="UniProtKB-KW"/>
</dbReference>
<dbReference type="InterPro" id="IPR038765">
    <property type="entry name" value="Papain-like_cys_pep_sf"/>
</dbReference>
<name>A0A7T3NA26_9CAUD</name>
<keyword evidence="6" id="KW-0862">Zinc</keyword>
<evidence type="ECO:0000256" key="3">
    <source>
        <dbReference type="ARBA" id="ARBA00022723"/>
    </source>
</evidence>
<evidence type="ECO:0000256" key="6">
    <source>
        <dbReference type="ARBA" id="ARBA00022833"/>
    </source>
</evidence>
<evidence type="ECO:0000256" key="4">
    <source>
        <dbReference type="ARBA" id="ARBA00022801"/>
    </source>
</evidence>
<evidence type="ECO:0000256" key="2">
    <source>
        <dbReference type="ARBA" id="ARBA00022670"/>
    </source>
</evidence>
<dbReference type="SUPFAM" id="SSF102712">
    <property type="entry name" value="JAB1/MPN domain"/>
    <property type="match status" value="1"/>
</dbReference>
<evidence type="ECO:0000256" key="1">
    <source>
        <dbReference type="ARBA" id="ARBA00007074"/>
    </source>
</evidence>
<dbReference type="Gene3D" id="3.90.1720.10">
    <property type="entry name" value="endopeptidase domain like (from Nostoc punctiforme)"/>
    <property type="match status" value="1"/>
</dbReference>
<evidence type="ECO:0000259" key="8">
    <source>
        <dbReference type="PROSITE" id="PS51935"/>
    </source>
</evidence>
<dbReference type="EMBL" id="MW021763">
    <property type="protein sequence ID" value="QPX75136.1"/>
    <property type="molecule type" value="Genomic_DNA"/>
</dbReference>
<dbReference type="CDD" id="cd08073">
    <property type="entry name" value="MPN_NLPC_P60"/>
    <property type="match status" value="1"/>
</dbReference>
<keyword evidence="4" id="KW-0378">Hydrolase</keyword>
<dbReference type="PANTHER" id="PTHR34858">
    <property type="entry name" value="CYSO-CYSTEINE PEPTIDASE"/>
    <property type="match status" value="1"/>
</dbReference>
<reference evidence="9 10" key="1">
    <citation type="submission" date="2020-09" db="EMBL/GenBank/DDBJ databases">
        <authorList>
            <person name="Hogan T.J."/>
            <person name="Wilson M.E."/>
            <person name="Walker J.K."/>
            <person name="Johnson L."/>
            <person name="Sharma R."/>
            <person name="Grose J.H."/>
        </authorList>
    </citation>
    <scope>NUCLEOTIDE SEQUENCE [LARGE SCALE GENOMIC DNA]</scope>
</reference>